<evidence type="ECO:0000313" key="1">
    <source>
        <dbReference type="EMBL" id="CCX31045.1"/>
    </source>
</evidence>
<gene>
    <name evidence="1" type="ORF">PCON_09873</name>
</gene>
<dbReference type="Proteomes" id="UP000018144">
    <property type="component" value="Unassembled WGS sequence"/>
</dbReference>
<organism evidence="1 2">
    <name type="scientific">Pyronema omphalodes (strain CBS 100304)</name>
    <name type="common">Pyronema confluens</name>
    <dbReference type="NCBI Taxonomy" id="1076935"/>
    <lineage>
        <taxon>Eukaryota</taxon>
        <taxon>Fungi</taxon>
        <taxon>Dikarya</taxon>
        <taxon>Ascomycota</taxon>
        <taxon>Pezizomycotina</taxon>
        <taxon>Pezizomycetes</taxon>
        <taxon>Pezizales</taxon>
        <taxon>Pyronemataceae</taxon>
        <taxon>Pyronema</taxon>
    </lineage>
</organism>
<sequence>MTRVPKNTQAILAERGDCVVGGVGRVGRLGGGGGKSVAPLSDQGGWWCEGDLGSRLFGKITGSVRRVVPVQEEEGIRAECTQYETFAEAEGGKELPGTEDDWELRAVWKELKQKGSPTIPHGAQAGEKKYIGGAGGGCGGLV</sequence>
<proteinExistence type="predicted"/>
<name>U4LNY4_PYROM</name>
<protein>
    <submittedName>
        <fullName evidence="1">Uncharacterized protein</fullName>
    </submittedName>
</protein>
<evidence type="ECO:0000313" key="2">
    <source>
        <dbReference type="Proteomes" id="UP000018144"/>
    </source>
</evidence>
<dbReference type="AlphaFoldDB" id="U4LNY4"/>
<keyword evidence="2" id="KW-1185">Reference proteome</keyword>
<reference evidence="1 2" key="1">
    <citation type="journal article" date="2013" name="PLoS Genet.">
        <title>The genome and development-dependent transcriptomes of Pyronema confluens: a window into fungal evolution.</title>
        <authorList>
            <person name="Traeger S."/>
            <person name="Altegoer F."/>
            <person name="Freitag M."/>
            <person name="Gabaldon T."/>
            <person name="Kempken F."/>
            <person name="Kumar A."/>
            <person name="Marcet-Houben M."/>
            <person name="Poggeler S."/>
            <person name="Stajich J.E."/>
            <person name="Nowrousian M."/>
        </authorList>
    </citation>
    <scope>NUCLEOTIDE SEQUENCE [LARGE SCALE GENOMIC DNA]</scope>
    <source>
        <strain evidence="2">CBS 100304</strain>
        <tissue evidence="1">Vegetative mycelium</tissue>
    </source>
</reference>
<dbReference type="EMBL" id="HF935531">
    <property type="protein sequence ID" value="CCX31045.1"/>
    <property type="molecule type" value="Genomic_DNA"/>
</dbReference>
<accession>U4LNY4</accession>